<gene>
    <name evidence="3" type="ORF">H1164_00110</name>
</gene>
<proteinExistence type="predicted"/>
<keyword evidence="2 3" id="KW-0560">Oxidoreductase</keyword>
<dbReference type="AlphaFoldDB" id="A0A7W1X749"/>
<dbReference type="Pfam" id="PF13561">
    <property type="entry name" value="adh_short_C2"/>
    <property type="match status" value="1"/>
</dbReference>
<evidence type="ECO:0000256" key="2">
    <source>
        <dbReference type="ARBA" id="ARBA00023002"/>
    </source>
</evidence>
<evidence type="ECO:0000313" key="4">
    <source>
        <dbReference type="Proteomes" id="UP000530514"/>
    </source>
</evidence>
<dbReference type="CDD" id="cd05369">
    <property type="entry name" value="TER_DECR_SDR_a"/>
    <property type="match status" value="1"/>
</dbReference>
<organism evidence="3 4">
    <name type="scientific">Thermoactinomyces daqus</name>
    <dbReference type="NCBI Taxonomy" id="1329516"/>
    <lineage>
        <taxon>Bacteria</taxon>
        <taxon>Bacillati</taxon>
        <taxon>Bacillota</taxon>
        <taxon>Bacilli</taxon>
        <taxon>Bacillales</taxon>
        <taxon>Thermoactinomycetaceae</taxon>
        <taxon>Thermoactinomyces</taxon>
    </lineage>
</organism>
<dbReference type="PRINTS" id="PR00080">
    <property type="entry name" value="SDRFAMILY"/>
</dbReference>
<dbReference type="Proteomes" id="UP000530514">
    <property type="component" value="Unassembled WGS sequence"/>
</dbReference>
<sequence>MSLQGQTVIVTGGSSGIGKAIARRLCQEGANVVITGRNADRLEAAKAELEELPGKIFPFQMDVREVDQVKAMVQKTVEQFGGIDHLVNNAAGNFVVPAEDLTYNGWHSVINIVLNGTWYCSQAVAKEWIEKKRKGSILNIVATYAWTGAPGVVHSAAAKAGVLAMSRTLAVEWGDKYGIRVNCIAPGPIEETGGAAKLVANEKMAKKVANMVPLKRYGRPEEIAALAKFLLSAEAEYVNGECVTMDGGLWMANFRFL</sequence>
<dbReference type="SUPFAM" id="SSF51735">
    <property type="entry name" value="NAD(P)-binding Rossmann-fold domains"/>
    <property type="match status" value="1"/>
</dbReference>
<evidence type="ECO:0000313" key="3">
    <source>
        <dbReference type="EMBL" id="MBA4541316.1"/>
    </source>
</evidence>
<accession>A0A7W1X749</accession>
<evidence type="ECO:0000256" key="1">
    <source>
        <dbReference type="ARBA" id="ARBA00022857"/>
    </source>
</evidence>
<dbReference type="NCBIfam" id="NF005811">
    <property type="entry name" value="PRK07677.1"/>
    <property type="match status" value="1"/>
</dbReference>
<dbReference type="FunFam" id="3.40.50.720:FF:000084">
    <property type="entry name" value="Short-chain dehydrogenase reductase"/>
    <property type="match status" value="1"/>
</dbReference>
<keyword evidence="1" id="KW-0521">NADP</keyword>
<keyword evidence="4" id="KW-1185">Reference proteome</keyword>
<dbReference type="InterPro" id="IPR002347">
    <property type="entry name" value="SDR_fam"/>
</dbReference>
<dbReference type="PRINTS" id="PR00081">
    <property type="entry name" value="GDHRDH"/>
</dbReference>
<dbReference type="PANTHER" id="PTHR43296">
    <property type="entry name" value="PEROXISOMAL 2,4-DIENOYL-COA REDUCTASE"/>
    <property type="match status" value="1"/>
</dbReference>
<reference evidence="3 4" key="1">
    <citation type="submission" date="2020-07" db="EMBL/GenBank/DDBJ databases">
        <authorList>
            <person name="Feng H."/>
        </authorList>
    </citation>
    <scope>NUCLEOTIDE SEQUENCE [LARGE SCALE GENOMIC DNA]</scope>
    <source>
        <strain evidence="4">s-11</strain>
    </source>
</reference>
<dbReference type="InterPro" id="IPR045017">
    <property type="entry name" value="DECR2-like"/>
</dbReference>
<comment type="caution">
    <text evidence="3">The sequence shown here is derived from an EMBL/GenBank/DDBJ whole genome shotgun (WGS) entry which is preliminary data.</text>
</comment>
<dbReference type="GO" id="GO:0008670">
    <property type="term" value="F:2,4-dienoyl-CoA reductase (NADPH) activity"/>
    <property type="evidence" value="ECO:0007669"/>
    <property type="project" value="UniProtKB-EC"/>
</dbReference>
<dbReference type="EC" id="1.3.1.34" evidence="3"/>
<dbReference type="PANTHER" id="PTHR43296:SF2">
    <property type="entry name" value="PEROXISOMAL 2,4-DIENOYL-COA REDUCTASE [(3E)-ENOYL-COA-PRODUCING]"/>
    <property type="match status" value="1"/>
</dbReference>
<dbReference type="GO" id="GO:0009062">
    <property type="term" value="P:fatty acid catabolic process"/>
    <property type="evidence" value="ECO:0007669"/>
    <property type="project" value="InterPro"/>
</dbReference>
<protein>
    <submittedName>
        <fullName evidence="3">2,4-dienoyl-CoA reductase</fullName>
        <ecNumber evidence="3">1.3.1.34</ecNumber>
    </submittedName>
</protein>
<dbReference type="InterPro" id="IPR036291">
    <property type="entry name" value="NAD(P)-bd_dom_sf"/>
</dbReference>
<dbReference type="GO" id="GO:0008206">
    <property type="term" value="P:bile acid metabolic process"/>
    <property type="evidence" value="ECO:0007669"/>
    <property type="project" value="UniProtKB-ARBA"/>
</dbReference>
<dbReference type="EMBL" id="JACEIP010000001">
    <property type="protein sequence ID" value="MBA4541316.1"/>
    <property type="molecule type" value="Genomic_DNA"/>
</dbReference>
<dbReference type="Gene3D" id="3.40.50.720">
    <property type="entry name" value="NAD(P)-binding Rossmann-like Domain"/>
    <property type="match status" value="1"/>
</dbReference>
<name>A0A7W1X749_9BACL</name>